<name>A0ABP8RTH4_9PSEU</name>
<dbReference type="SUPFAM" id="SSF54909">
    <property type="entry name" value="Dimeric alpha+beta barrel"/>
    <property type="match status" value="1"/>
</dbReference>
<dbReference type="Pfam" id="PF07110">
    <property type="entry name" value="EthD"/>
    <property type="match status" value="1"/>
</dbReference>
<dbReference type="Gene3D" id="3.30.70.100">
    <property type="match status" value="1"/>
</dbReference>
<dbReference type="Proteomes" id="UP001501598">
    <property type="component" value="Unassembled WGS sequence"/>
</dbReference>
<evidence type="ECO:0000313" key="3">
    <source>
        <dbReference type="Proteomes" id="UP001501598"/>
    </source>
</evidence>
<dbReference type="EMBL" id="BAABGT010000040">
    <property type="protein sequence ID" value="GAA4548541.1"/>
    <property type="molecule type" value="Genomic_DNA"/>
</dbReference>
<feature type="domain" description="EthD" evidence="1">
    <location>
        <begin position="8"/>
        <end position="76"/>
    </location>
</feature>
<organism evidence="2 3">
    <name type="scientific">Pseudonocardia xishanensis</name>
    <dbReference type="NCBI Taxonomy" id="630995"/>
    <lineage>
        <taxon>Bacteria</taxon>
        <taxon>Bacillati</taxon>
        <taxon>Actinomycetota</taxon>
        <taxon>Actinomycetes</taxon>
        <taxon>Pseudonocardiales</taxon>
        <taxon>Pseudonocardiaceae</taxon>
        <taxon>Pseudonocardia</taxon>
    </lineage>
</organism>
<evidence type="ECO:0000259" key="1">
    <source>
        <dbReference type="Pfam" id="PF07110"/>
    </source>
</evidence>
<gene>
    <name evidence="2" type="ORF">GCM10023175_35070</name>
</gene>
<sequence>MLRHADTLGMIRYVQGHCRPGGLNEGLAEQRGTAEPFDGIADAWFADLPSMLAAAGSEAGVVALKELMADELRFIDVTRSCVFVVDEFELLGSGGCRPE</sequence>
<proteinExistence type="predicted"/>
<protein>
    <recommendedName>
        <fullName evidence="1">EthD domain-containing protein</fullName>
    </recommendedName>
</protein>
<comment type="caution">
    <text evidence="2">The sequence shown here is derived from an EMBL/GenBank/DDBJ whole genome shotgun (WGS) entry which is preliminary data.</text>
</comment>
<reference evidence="3" key="1">
    <citation type="journal article" date="2019" name="Int. J. Syst. Evol. Microbiol.">
        <title>The Global Catalogue of Microorganisms (GCM) 10K type strain sequencing project: providing services to taxonomists for standard genome sequencing and annotation.</title>
        <authorList>
            <consortium name="The Broad Institute Genomics Platform"/>
            <consortium name="The Broad Institute Genome Sequencing Center for Infectious Disease"/>
            <person name="Wu L."/>
            <person name="Ma J."/>
        </authorList>
    </citation>
    <scope>NUCLEOTIDE SEQUENCE [LARGE SCALE GENOMIC DNA]</scope>
    <source>
        <strain evidence="3">JCM 17906</strain>
    </source>
</reference>
<dbReference type="InterPro" id="IPR009799">
    <property type="entry name" value="EthD_dom"/>
</dbReference>
<dbReference type="InterPro" id="IPR011008">
    <property type="entry name" value="Dimeric_a/b-barrel"/>
</dbReference>
<evidence type="ECO:0000313" key="2">
    <source>
        <dbReference type="EMBL" id="GAA4548541.1"/>
    </source>
</evidence>
<accession>A0ABP8RTH4</accession>
<keyword evidence="3" id="KW-1185">Reference proteome</keyword>